<reference evidence="2 3" key="1">
    <citation type="submission" date="2014-04" db="EMBL/GenBank/DDBJ databases">
        <authorList>
            <consortium name="DOE Joint Genome Institute"/>
            <person name="Kuo A."/>
            <person name="Kohler A."/>
            <person name="Nagy L.G."/>
            <person name="Floudas D."/>
            <person name="Copeland A."/>
            <person name="Barry K.W."/>
            <person name="Cichocki N."/>
            <person name="Veneault-Fourrey C."/>
            <person name="LaButti K."/>
            <person name="Lindquist E.A."/>
            <person name="Lipzen A."/>
            <person name="Lundell T."/>
            <person name="Morin E."/>
            <person name="Murat C."/>
            <person name="Sun H."/>
            <person name="Tunlid A."/>
            <person name="Henrissat B."/>
            <person name="Grigoriev I.V."/>
            <person name="Hibbett D.S."/>
            <person name="Martin F."/>
            <person name="Nordberg H.P."/>
            <person name="Cantor M.N."/>
            <person name="Hua S.X."/>
        </authorList>
    </citation>
    <scope>NUCLEOTIDE SEQUENCE [LARGE SCALE GENOMIC DNA]</scope>
    <source>
        <strain evidence="2 3">Foug A</strain>
    </source>
</reference>
<dbReference type="Proteomes" id="UP000053989">
    <property type="component" value="Unassembled WGS sequence"/>
</dbReference>
<accession>A0A0C3DPV7</accession>
<evidence type="ECO:0000256" key="1">
    <source>
        <dbReference type="SAM" id="MobiDB-lite"/>
    </source>
</evidence>
<feature type="compositionally biased region" description="Polar residues" evidence="1">
    <location>
        <begin position="310"/>
        <end position="327"/>
    </location>
</feature>
<dbReference type="EMBL" id="KN822089">
    <property type="protein sequence ID" value="KIM58229.1"/>
    <property type="molecule type" value="Genomic_DNA"/>
</dbReference>
<reference evidence="3" key="2">
    <citation type="submission" date="2015-01" db="EMBL/GenBank/DDBJ databases">
        <title>Evolutionary Origins and Diversification of the Mycorrhizal Mutualists.</title>
        <authorList>
            <consortium name="DOE Joint Genome Institute"/>
            <consortium name="Mycorrhizal Genomics Consortium"/>
            <person name="Kohler A."/>
            <person name="Kuo A."/>
            <person name="Nagy L.G."/>
            <person name="Floudas D."/>
            <person name="Copeland A."/>
            <person name="Barry K.W."/>
            <person name="Cichocki N."/>
            <person name="Veneault-Fourrey C."/>
            <person name="LaButti K."/>
            <person name="Lindquist E.A."/>
            <person name="Lipzen A."/>
            <person name="Lundell T."/>
            <person name="Morin E."/>
            <person name="Murat C."/>
            <person name="Riley R."/>
            <person name="Ohm R."/>
            <person name="Sun H."/>
            <person name="Tunlid A."/>
            <person name="Henrissat B."/>
            <person name="Grigoriev I.V."/>
            <person name="Hibbett D.S."/>
            <person name="Martin F."/>
        </authorList>
    </citation>
    <scope>NUCLEOTIDE SEQUENCE [LARGE SCALE GENOMIC DNA]</scope>
    <source>
        <strain evidence="3">Foug A</strain>
    </source>
</reference>
<dbReference type="AlphaFoldDB" id="A0A0C3DPV7"/>
<organism evidence="2 3">
    <name type="scientific">Scleroderma citrinum Foug A</name>
    <dbReference type="NCBI Taxonomy" id="1036808"/>
    <lineage>
        <taxon>Eukaryota</taxon>
        <taxon>Fungi</taxon>
        <taxon>Dikarya</taxon>
        <taxon>Basidiomycota</taxon>
        <taxon>Agaricomycotina</taxon>
        <taxon>Agaricomycetes</taxon>
        <taxon>Agaricomycetidae</taxon>
        <taxon>Boletales</taxon>
        <taxon>Sclerodermatineae</taxon>
        <taxon>Sclerodermataceae</taxon>
        <taxon>Scleroderma</taxon>
    </lineage>
</organism>
<name>A0A0C3DPV7_9AGAM</name>
<dbReference type="OrthoDB" id="2653441at2759"/>
<protein>
    <submittedName>
        <fullName evidence="2">Uncharacterized protein</fullName>
    </submittedName>
</protein>
<dbReference type="InParanoid" id="A0A0C3DPV7"/>
<proteinExistence type="predicted"/>
<dbReference type="HOGENOM" id="CLU_050420_1_0_1"/>
<evidence type="ECO:0000313" key="2">
    <source>
        <dbReference type="EMBL" id="KIM58229.1"/>
    </source>
</evidence>
<keyword evidence="3" id="KW-1185">Reference proteome</keyword>
<sequence length="327" mass="37755">MDRLESDECPQTCNKHFKVSFLRHSQRLMVSYPFAARGMVLNAAMRGLWRIQDTIPISVASDLDFEVSLNSTCYWGESIDTAPDLMVKMWSKSRENPRHVPRTMWLMESASNESDGDVMDKLRAYVHDVPDLLVVAKILFKEATPYHSPGSKGSTVKRLRLSERMTQSEWARYYVNPQEYLRVVVDDYTWFSLSSVEFHVWIRKPGESKIDLDSLSGDGYAFGLYPTVDFDDVDSAFQRSFELMKATILHDLPDVDLHDWLLPTRVIEPEDLVRALERGAWATAYHRYWHWHNRQKKRRRRTSRACASDEASSPLNSVQLPNASGGD</sequence>
<gene>
    <name evidence="2" type="ORF">SCLCIDRAFT_1218845</name>
</gene>
<evidence type="ECO:0000313" key="3">
    <source>
        <dbReference type="Proteomes" id="UP000053989"/>
    </source>
</evidence>
<feature type="region of interest" description="Disordered" evidence="1">
    <location>
        <begin position="300"/>
        <end position="327"/>
    </location>
</feature>